<organism evidence="7">
    <name type="scientific">freshwater metagenome</name>
    <dbReference type="NCBI Taxonomy" id="449393"/>
    <lineage>
        <taxon>unclassified sequences</taxon>
        <taxon>metagenomes</taxon>
        <taxon>ecological metagenomes</taxon>
    </lineage>
</organism>
<dbReference type="SUPFAM" id="SSF50346">
    <property type="entry name" value="PRC-barrel domain"/>
    <property type="match status" value="1"/>
</dbReference>
<evidence type="ECO:0000256" key="4">
    <source>
        <dbReference type="ARBA" id="ARBA00023186"/>
    </source>
</evidence>
<dbReference type="Pfam" id="PF24986">
    <property type="entry name" value="PRC_RimM"/>
    <property type="match status" value="1"/>
</dbReference>
<evidence type="ECO:0000259" key="5">
    <source>
        <dbReference type="Pfam" id="PF01782"/>
    </source>
</evidence>
<dbReference type="InterPro" id="IPR002676">
    <property type="entry name" value="RimM_N"/>
</dbReference>
<dbReference type="EMBL" id="JNSL01000058">
    <property type="protein sequence ID" value="KGA17595.1"/>
    <property type="molecule type" value="Genomic_DNA"/>
</dbReference>
<dbReference type="GO" id="GO:0005840">
    <property type="term" value="C:ribosome"/>
    <property type="evidence" value="ECO:0007669"/>
    <property type="project" value="InterPro"/>
</dbReference>
<reference evidence="7" key="1">
    <citation type="submission" date="2014-06" db="EMBL/GenBank/DDBJ databases">
        <title>Key roles for freshwater Actinobacteria revealed by deep metagenomic sequencing.</title>
        <authorList>
            <person name="Ghai R."/>
            <person name="Mizuno C.M."/>
            <person name="Picazo A."/>
            <person name="Camacho A."/>
            <person name="Rodriguez-Valera F."/>
        </authorList>
    </citation>
    <scope>NUCLEOTIDE SEQUENCE</scope>
</reference>
<dbReference type="InterPro" id="IPR009000">
    <property type="entry name" value="Transl_B-barrel_sf"/>
</dbReference>
<dbReference type="Pfam" id="PF01782">
    <property type="entry name" value="RimM"/>
    <property type="match status" value="1"/>
</dbReference>
<feature type="domain" description="RimM N-terminal" evidence="5">
    <location>
        <begin position="4"/>
        <end position="82"/>
    </location>
</feature>
<dbReference type="HAMAP" id="MF_00014">
    <property type="entry name" value="Ribosome_mat_RimM"/>
    <property type="match status" value="1"/>
</dbReference>
<comment type="caution">
    <text evidence="7">The sequence shown here is derived from an EMBL/GenBank/DDBJ whole genome shotgun (WGS) entry which is preliminary data.</text>
</comment>
<evidence type="ECO:0000256" key="2">
    <source>
        <dbReference type="ARBA" id="ARBA00022517"/>
    </source>
</evidence>
<dbReference type="InterPro" id="IPR011961">
    <property type="entry name" value="RimM"/>
</dbReference>
<sequence length="178" mass="19653">MQLVIGRIGRAHGVRGDLFVEPMTDEPDHRYADGTVLMTSDNTTLTVATSKWHSGRFVVHFEGIEDRTAAESLRGQTLTIDVDPTELPEDPDEFYDHQLVGLTVKLKDGSLVGVVGEVIHLPSQDLLSVKREGDSEVLIPFVLEFVPEIDLETKTVTITPPPGLLNELEAIVVRDEEV</sequence>
<accession>A0A094Q0G6</accession>
<gene>
    <name evidence="7" type="ORF">GM51_10120</name>
</gene>
<dbReference type="GO" id="GO:0006364">
    <property type="term" value="P:rRNA processing"/>
    <property type="evidence" value="ECO:0007669"/>
    <property type="project" value="UniProtKB-KW"/>
</dbReference>
<dbReference type="PANTHER" id="PTHR33692">
    <property type="entry name" value="RIBOSOME MATURATION FACTOR RIMM"/>
    <property type="match status" value="1"/>
</dbReference>
<keyword evidence="3" id="KW-0698">rRNA processing</keyword>
<feature type="domain" description="Ribosome maturation factor RimM PRC barrel" evidence="6">
    <location>
        <begin position="97"/>
        <end position="164"/>
    </location>
</feature>
<dbReference type="InterPro" id="IPR011033">
    <property type="entry name" value="PRC_barrel-like_sf"/>
</dbReference>
<keyword evidence="2" id="KW-0690">Ribosome biogenesis</keyword>
<name>A0A094Q0G6_9ZZZZ</name>
<protein>
    <submittedName>
        <fullName evidence="7">16S rRNA-processing protein RimM</fullName>
    </submittedName>
</protein>
<keyword evidence="1" id="KW-0963">Cytoplasm</keyword>
<keyword evidence="4" id="KW-0143">Chaperone</keyword>
<dbReference type="GO" id="GO:0043022">
    <property type="term" value="F:ribosome binding"/>
    <property type="evidence" value="ECO:0007669"/>
    <property type="project" value="InterPro"/>
</dbReference>
<evidence type="ECO:0000256" key="1">
    <source>
        <dbReference type="ARBA" id="ARBA00022490"/>
    </source>
</evidence>
<dbReference type="SUPFAM" id="SSF50447">
    <property type="entry name" value="Translation proteins"/>
    <property type="match status" value="1"/>
</dbReference>
<dbReference type="PANTHER" id="PTHR33692:SF1">
    <property type="entry name" value="RIBOSOME MATURATION FACTOR RIMM"/>
    <property type="match status" value="1"/>
</dbReference>
<dbReference type="Gene3D" id="2.30.30.240">
    <property type="entry name" value="PRC-barrel domain"/>
    <property type="match status" value="1"/>
</dbReference>
<proteinExistence type="inferred from homology"/>
<dbReference type="InterPro" id="IPR036976">
    <property type="entry name" value="RimM_N_sf"/>
</dbReference>
<dbReference type="Gene3D" id="2.40.30.60">
    <property type="entry name" value="RimM"/>
    <property type="match status" value="1"/>
</dbReference>
<evidence type="ECO:0000259" key="6">
    <source>
        <dbReference type="Pfam" id="PF24986"/>
    </source>
</evidence>
<evidence type="ECO:0000313" key="7">
    <source>
        <dbReference type="EMBL" id="KGA17595.1"/>
    </source>
</evidence>
<dbReference type="NCBIfam" id="TIGR02273">
    <property type="entry name" value="16S_RimM"/>
    <property type="match status" value="1"/>
</dbReference>
<evidence type="ECO:0000256" key="3">
    <source>
        <dbReference type="ARBA" id="ARBA00022552"/>
    </source>
</evidence>
<dbReference type="InterPro" id="IPR056792">
    <property type="entry name" value="PRC_RimM"/>
</dbReference>
<dbReference type="AlphaFoldDB" id="A0A094Q0G6"/>